<evidence type="ECO:0000313" key="3">
    <source>
        <dbReference type="Proteomes" id="UP000095284"/>
    </source>
</evidence>
<dbReference type="AlphaFoldDB" id="A0A1I7S5U0"/>
<dbReference type="SMR" id="A0A1I7S5U0"/>
<protein>
    <submittedName>
        <fullName evidence="2">(pine wood nematode) hypothetical protein</fullName>
    </submittedName>
</protein>
<dbReference type="Proteomes" id="UP000659654">
    <property type="component" value="Unassembled WGS sequence"/>
</dbReference>
<reference evidence="5" key="1">
    <citation type="submission" date="2016-11" db="UniProtKB">
        <authorList>
            <consortium name="WormBaseParasite"/>
        </authorList>
    </citation>
    <scope>IDENTIFICATION</scope>
</reference>
<evidence type="ECO:0000313" key="5">
    <source>
        <dbReference type="WBParaSite" id="BXY_0837600.1"/>
    </source>
</evidence>
<dbReference type="EMBL" id="CAJFCV020000005">
    <property type="protein sequence ID" value="CAG9125061.1"/>
    <property type="molecule type" value="Genomic_DNA"/>
</dbReference>
<name>A0A1I7S5U0_BURXY</name>
<accession>A0A1I7S5U0</accession>
<feature type="compositionally biased region" description="Acidic residues" evidence="1">
    <location>
        <begin position="34"/>
        <end position="57"/>
    </location>
</feature>
<dbReference type="WBParaSite" id="BXY_0837600.1">
    <property type="protein sequence ID" value="BXY_0837600.1"/>
    <property type="gene ID" value="BXY_0837600"/>
</dbReference>
<proteinExistence type="predicted"/>
<dbReference type="EMBL" id="CAJFDI010000005">
    <property type="protein sequence ID" value="CAD5232495.1"/>
    <property type="molecule type" value="Genomic_DNA"/>
</dbReference>
<organism evidence="3 5">
    <name type="scientific">Bursaphelenchus xylophilus</name>
    <name type="common">Pinewood nematode worm</name>
    <name type="synonym">Aphelenchoides xylophilus</name>
    <dbReference type="NCBI Taxonomy" id="6326"/>
    <lineage>
        <taxon>Eukaryota</taxon>
        <taxon>Metazoa</taxon>
        <taxon>Ecdysozoa</taxon>
        <taxon>Nematoda</taxon>
        <taxon>Chromadorea</taxon>
        <taxon>Rhabditida</taxon>
        <taxon>Tylenchina</taxon>
        <taxon>Tylenchomorpha</taxon>
        <taxon>Aphelenchoidea</taxon>
        <taxon>Aphelenchoididae</taxon>
        <taxon>Bursaphelenchus</taxon>
    </lineage>
</organism>
<dbReference type="OrthoDB" id="5917212at2759"/>
<dbReference type="Proteomes" id="UP000582659">
    <property type="component" value="Unassembled WGS sequence"/>
</dbReference>
<keyword evidence="4" id="KW-1185">Reference proteome</keyword>
<feature type="compositionally biased region" description="Basic and acidic residues" evidence="1">
    <location>
        <begin position="1"/>
        <end position="12"/>
    </location>
</feature>
<evidence type="ECO:0000313" key="4">
    <source>
        <dbReference type="Proteomes" id="UP000659654"/>
    </source>
</evidence>
<sequence length="310" mass="34746">MKQDGEQDKESAENGSIQDVHHAEDKPCTSSSAEEVENGFDDEDDEFGDFETAEINETESPVEATVVNESRKASQDYVYFPVLENIFNNDGVWDVEDTENQSNFEQIDLDYFLDEASSDSELPSVQLWNLLRVIEETNSLKFRWPSSNLSTVFLESIGVCEPNMLSMRNPENQAPSSQSRPLFAENPLMDMGAIDLSSLQVEPADFDWNRAGLVNPLRISSSDPIANLNCDFFQNSPFKMNGKSLLDDDLAAWGLDSENNKSNGQNGYTHATNNGLSFLSVDGLSEDAKELLNRLPNLEFMLSDRVQRLK</sequence>
<gene>
    <name evidence="2" type="ORF">BXYJ_LOCUS12586</name>
</gene>
<reference evidence="2" key="2">
    <citation type="submission" date="2020-09" db="EMBL/GenBank/DDBJ databases">
        <authorList>
            <person name="Kikuchi T."/>
        </authorList>
    </citation>
    <scope>NUCLEOTIDE SEQUENCE</scope>
    <source>
        <strain evidence="2">Ka4C1</strain>
    </source>
</reference>
<evidence type="ECO:0000256" key="1">
    <source>
        <dbReference type="SAM" id="MobiDB-lite"/>
    </source>
</evidence>
<dbReference type="Proteomes" id="UP000095284">
    <property type="component" value="Unplaced"/>
</dbReference>
<evidence type="ECO:0000313" key="2">
    <source>
        <dbReference type="EMBL" id="CAD5232495.1"/>
    </source>
</evidence>
<feature type="region of interest" description="Disordered" evidence="1">
    <location>
        <begin position="1"/>
        <end position="64"/>
    </location>
</feature>